<comment type="similarity">
    <text evidence="10 11">Belongs to the TonB-dependent receptor family.</text>
</comment>
<reference evidence="14" key="1">
    <citation type="submission" date="2020-12" db="EMBL/GenBank/DDBJ databases">
        <title>Geomonas sp. Red875, isolated from river sediment.</title>
        <authorList>
            <person name="Xu Z."/>
            <person name="Zhang Z."/>
            <person name="Masuda Y."/>
            <person name="Itoh H."/>
            <person name="Senoo K."/>
        </authorList>
    </citation>
    <scope>NUCLEOTIDE SEQUENCE</scope>
    <source>
        <strain evidence="14">Red875</strain>
    </source>
</reference>
<keyword evidence="9 10" id="KW-0998">Cell outer membrane</keyword>
<evidence type="ECO:0000256" key="1">
    <source>
        <dbReference type="ARBA" id="ARBA00004571"/>
    </source>
</evidence>
<name>A0A8J7JAM8_9BACT</name>
<evidence type="ECO:0000256" key="5">
    <source>
        <dbReference type="ARBA" id="ARBA00022729"/>
    </source>
</evidence>
<evidence type="ECO:0000256" key="2">
    <source>
        <dbReference type="ARBA" id="ARBA00022448"/>
    </source>
</evidence>
<keyword evidence="4 10" id="KW-0812">Transmembrane</keyword>
<evidence type="ECO:0000256" key="11">
    <source>
        <dbReference type="RuleBase" id="RU003357"/>
    </source>
</evidence>
<dbReference type="SUPFAM" id="SSF56935">
    <property type="entry name" value="Porins"/>
    <property type="match status" value="1"/>
</dbReference>
<evidence type="ECO:0000256" key="8">
    <source>
        <dbReference type="ARBA" id="ARBA00023136"/>
    </source>
</evidence>
<evidence type="ECO:0000256" key="3">
    <source>
        <dbReference type="ARBA" id="ARBA00022452"/>
    </source>
</evidence>
<keyword evidence="5" id="KW-0732">Signal</keyword>
<keyword evidence="8 10" id="KW-0472">Membrane</keyword>
<dbReference type="InterPro" id="IPR012910">
    <property type="entry name" value="Plug_dom"/>
</dbReference>
<keyword evidence="15" id="KW-1185">Reference proteome</keyword>
<evidence type="ECO:0000256" key="7">
    <source>
        <dbReference type="ARBA" id="ARBA00023077"/>
    </source>
</evidence>
<feature type="domain" description="TonB-dependent receptor-like beta-barrel" evidence="12">
    <location>
        <begin position="141"/>
        <end position="510"/>
    </location>
</feature>
<dbReference type="Gene3D" id="2.170.130.10">
    <property type="entry name" value="TonB-dependent receptor, plug domain"/>
    <property type="match status" value="1"/>
</dbReference>
<evidence type="ECO:0000256" key="4">
    <source>
        <dbReference type="ARBA" id="ARBA00022692"/>
    </source>
</evidence>
<keyword evidence="2 10" id="KW-0813">Transport</keyword>
<evidence type="ECO:0000259" key="12">
    <source>
        <dbReference type="Pfam" id="PF00593"/>
    </source>
</evidence>
<keyword evidence="3 10" id="KW-1134">Transmembrane beta strand</keyword>
<feature type="domain" description="TonB-dependent receptor plug" evidence="13">
    <location>
        <begin position="13"/>
        <end position="115"/>
    </location>
</feature>
<dbReference type="Pfam" id="PF07715">
    <property type="entry name" value="Plug"/>
    <property type="match status" value="1"/>
</dbReference>
<proteinExistence type="inferred from homology"/>
<dbReference type="GO" id="GO:0044718">
    <property type="term" value="P:siderophore transmembrane transport"/>
    <property type="evidence" value="ECO:0007669"/>
    <property type="project" value="TreeGrafter"/>
</dbReference>
<accession>A0A8J7JAM8</accession>
<dbReference type="PANTHER" id="PTHR30069:SF53">
    <property type="entry name" value="COLICIN I RECEPTOR-RELATED"/>
    <property type="match status" value="1"/>
</dbReference>
<keyword evidence="6" id="KW-0406">Ion transport</keyword>
<comment type="subcellular location">
    <subcellularLocation>
        <location evidence="1 10">Cell outer membrane</location>
        <topology evidence="1 10">Multi-pass membrane protein</topology>
    </subcellularLocation>
</comment>
<evidence type="ECO:0000313" key="15">
    <source>
        <dbReference type="Proteomes" id="UP000636888"/>
    </source>
</evidence>
<keyword evidence="14" id="KW-0675">Receptor</keyword>
<protein>
    <submittedName>
        <fullName evidence="14">TonB-dependent receptor</fullName>
    </submittedName>
</protein>
<dbReference type="GO" id="GO:0015344">
    <property type="term" value="F:siderophore uptake transmembrane transporter activity"/>
    <property type="evidence" value="ECO:0007669"/>
    <property type="project" value="TreeGrafter"/>
</dbReference>
<dbReference type="Gene3D" id="2.40.170.20">
    <property type="entry name" value="TonB-dependent receptor, beta-barrel domain"/>
    <property type="match status" value="1"/>
</dbReference>
<dbReference type="PANTHER" id="PTHR30069">
    <property type="entry name" value="TONB-DEPENDENT OUTER MEMBRANE RECEPTOR"/>
    <property type="match status" value="1"/>
</dbReference>
<dbReference type="AlphaFoldDB" id="A0A8J7JAM8"/>
<sequence length="557" mass="60720">MSSGRSPRPASLTAENVSVITAAEIAALNAHTLTDILLAIPGVQTIQNRTPGTVAPLMIQGSKWNHVLVLVDNVPINNLSDDVPDISSIPAQIIERVEVVKGAASSSWGSALGGVINVITKLPNTDRPVSGEVSASVGRSSTNDDRGELAGTAWNVGYYVSGGRLHSEGLLPNNHVDLDHVYGKFRHELSSRTSLTLSSLYTNNTSGQGVFSGINADQEIRQLLASATLESRPSDRLSLEGSVKTRMMNGQVWADSGGTVLQRSESDETSIFGCLNAGWRGDQNRISAGVDFEDAKVHVQVQRRANLIPFDRQAERVGVYFNDAFTVGRLALIPSVRYDHTGTGGELFSPSFGVTYALSDNSVLRGYTGRGYSINTLGSNDNTEKVWTSQVGFETGEIPYLWLKTTLFRNDTWNIGYAAPKAQQLKQGVEIEFKTLPVFHSSLSAGYTFIDSRDDQTHQRVPEVPHRSVKVGITYDNPSYFRALLIGNYVDWNANAGELSADDMLWDLHVGRSFAAGEGVDIELFFSIHNIFNGKQFTTLSQVNPGRWAEAGFRCRF</sequence>
<dbReference type="GO" id="GO:0009279">
    <property type="term" value="C:cell outer membrane"/>
    <property type="evidence" value="ECO:0007669"/>
    <property type="project" value="UniProtKB-SubCell"/>
</dbReference>
<organism evidence="14 15">
    <name type="scientific">Geomesophilobacter sediminis</name>
    <dbReference type="NCBI Taxonomy" id="2798584"/>
    <lineage>
        <taxon>Bacteria</taxon>
        <taxon>Pseudomonadati</taxon>
        <taxon>Thermodesulfobacteriota</taxon>
        <taxon>Desulfuromonadia</taxon>
        <taxon>Geobacterales</taxon>
        <taxon>Geobacteraceae</taxon>
        <taxon>Geomesophilobacter</taxon>
    </lineage>
</organism>
<evidence type="ECO:0000256" key="10">
    <source>
        <dbReference type="PROSITE-ProRule" id="PRU01360"/>
    </source>
</evidence>
<evidence type="ECO:0000256" key="6">
    <source>
        <dbReference type="ARBA" id="ARBA00023065"/>
    </source>
</evidence>
<evidence type="ECO:0000313" key="14">
    <source>
        <dbReference type="EMBL" id="MBJ6723981.1"/>
    </source>
</evidence>
<dbReference type="PROSITE" id="PS52016">
    <property type="entry name" value="TONB_DEPENDENT_REC_3"/>
    <property type="match status" value="1"/>
</dbReference>
<dbReference type="InterPro" id="IPR039426">
    <property type="entry name" value="TonB-dep_rcpt-like"/>
</dbReference>
<comment type="caution">
    <text evidence="14">The sequence shown here is derived from an EMBL/GenBank/DDBJ whole genome shotgun (WGS) entry which is preliminary data.</text>
</comment>
<dbReference type="InterPro" id="IPR036942">
    <property type="entry name" value="Beta-barrel_TonB_sf"/>
</dbReference>
<dbReference type="Pfam" id="PF00593">
    <property type="entry name" value="TonB_dep_Rec_b-barrel"/>
    <property type="match status" value="1"/>
</dbReference>
<evidence type="ECO:0000259" key="13">
    <source>
        <dbReference type="Pfam" id="PF07715"/>
    </source>
</evidence>
<dbReference type="InterPro" id="IPR000531">
    <property type="entry name" value="Beta-barrel_TonB"/>
</dbReference>
<dbReference type="Proteomes" id="UP000636888">
    <property type="component" value="Unassembled WGS sequence"/>
</dbReference>
<evidence type="ECO:0000256" key="9">
    <source>
        <dbReference type="ARBA" id="ARBA00023237"/>
    </source>
</evidence>
<dbReference type="InterPro" id="IPR037066">
    <property type="entry name" value="Plug_dom_sf"/>
</dbReference>
<dbReference type="EMBL" id="JAEMHM010000003">
    <property type="protein sequence ID" value="MBJ6723981.1"/>
    <property type="molecule type" value="Genomic_DNA"/>
</dbReference>
<gene>
    <name evidence="14" type="ORF">JFN93_04605</name>
</gene>
<keyword evidence="7 11" id="KW-0798">TonB box</keyword>